<dbReference type="OrthoDB" id="4731869at2"/>
<protein>
    <submittedName>
        <fullName evidence="1">Uncharacterized protein</fullName>
    </submittedName>
</protein>
<dbReference type="AlphaFoldDB" id="A0A1Z4EE73"/>
<dbReference type="EMBL" id="AP018164">
    <property type="protein sequence ID" value="BAX91275.1"/>
    <property type="molecule type" value="Genomic_DNA"/>
</dbReference>
<accession>A0A1Z4EE73</accession>
<evidence type="ECO:0000313" key="2">
    <source>
        <dbReference type="Proteomes" id="UP000217736"/>
    </source>
</evidence>
<keyword evidence="2" id="KW-1185">Reference proteome</keyword>
<name>A0A1Z4EE73_9MYCO</name>
<dbReference type="RefSeq" id="WP_096437763.1">
    <property type="nucleotide sequence ID" value="NZ_AP018164.1"/>
</dbReference>
<dbReference type="KEGG" id="mshg:MSG_01116"/>
<gene>
    <name evidence="1" type="ORF">MSG_01116</name>
</gene>
<reference evidence="2" key="1">
    <citation type="submission" date="2017-06" db="EMBL/GenBank/DDBJ databases">
        <title>Complete Genome Sequence of Mycobacterium shigaense.</title>
        <authorList>
            <person name="Fukano H."/>
            <person name="Yoshida M."/>
            <person name="Kazumi Y."/>
            <person name="Ogura Y."/>
            <person name="Mitarai S."/>
            <person name="Hayashi T."/>
            <person name="Hoshino Y."/>
        </authorList>
    </citation>
    <scope>NUCLEOTIDE SEQUENCE [LARGE SCALE GENOMIC DNA]</scope>
    <source>
        <strain evidence="2">UN-152</strain>
    </source>
</reference>
<evidence type="ECO:0000313" key="1">
    <source>
        <dbReference type="EMBL" id="BAX91275.1"/>
    </source>
</evidence>
<dbReference type="Proteomes" id="UP000217736">
    <property type="component" value="Chromosome"/>
</dbReference>
<sequence>MFAATLDTCQYAGTDFARRHGASGTKAAGRHTFRISTLVTAAGLAAWFGTGVVHADSARDREACALMDDYAGSMHVGLTPVDYAMRALSKEMPPLDAAHAIADGARNDCPRHIGDLPDGWR</sequence>
<organism evidence="1 2">
    <name type="scientific">Mycobacterium shigaense</name>
    <dbReference type="NCBI Taxonomy" id="722731"/>
    <lineage>
        <taxon>Bacteria</taxon>
        <taxon>Bacillati</taxon>
        <taxon>Actinomycetota</taxon>
        <taxon>Actinomycetes</taxon>
        <taxon>Mycobacteriales</taxon>
        <taxon>Mycobacteriaceae</taxon>
        <taxon>Mycobacterium</taxon>
        <taxon>Mycobacterium simiae complex</taxon>
    </lineage>
</organism>
<proteinExistence type="predicted"/>